<proteinExistence type="predicted"/>
<evidence type="ECO:0000313" key="2">
    <source>
        <dbReference type="EMBL" id="WEK38399.1"/>
    </source>
</evidence>
<gene>
    <name evidence="2" type="ORF">P0Y53_12910</name>
</gene>
<reference evidence="2" key="1">
    <citation type="submission" date="2023-03" db="EMBL/GenBank/DDBJ databases">
        <title>Andean soil-derived lignocellulolytic bacterial consortium as a source of novel taxa and putative plastic-active enzymes.</title>
        <authorList>
            <person name="Diaz-Garcia L."/>
            <person name="Chuvochina M."/>
            <person name="Feuerriegel G."/>
            <person name="Bunk B."/>
            <person name="Sproer C."/>
            <person name="Streit W.R."/>
            <person name="Rodriguez L.M."/>
            <person name="Overmann J."/>
            <person name="Jimenez D.J."/>
        </authorList>
    </citation>
    <scope>NUCLEOTIDE SEQUENCE</scope>
    <source>
        <strain evidence="2">MAG 7</strain>
    </source>
</reference>
<evidence type="ECO:0000313" key="3">
    <source>
        <dbReference type="Proteomes" id="UP001220610"/>
    </source>
</evidence>
<organism evidence="2 3">
    <name type="scientific">Candidatus Pseudobacter hemicellulosilyticus</name>
    <dbReference type="NCBI Taxonomy" id="3121375"/>
    <lineage>
        <taxon>Bacteria</taxon>
        <taxon>Pseudomonadati</taxon>
        <taxon>Bacteroidota</taxon>
        <taxon>Chitinophagia</taxon>
        <taxon>Chitinophagales</taxon>
        <taxon>Chitinophagaceae</taxon>
        <taxon>Pseudobacter</taxon>
    </lineage>
</organism>
<evidence type="ECO:0000256" key="1">
    <source>
        <dbReference type="SAM" id="Coils"/>
    </source>
</evidence>
<dbReference type="EMBL" id="CP119311">
    <property type="protein sequence ID" value="WEK38399.1"/>
    <property type="molecule type" value="Genomic_DNA"/>
</dbReference>
<name>A0AAJ5WY62_9BACT</name>
<accession>A0AAJ5WY62</accession>
<dbReference type="AlphaFoldDB" id="A0AAJ5WY62"/>
<protein>
    <submittedName>
        <fullName evidence="2">Uncharacterized protein</fullName>
    </submittedName>
</protein>
<keyword evidence="1" id="KW-0175">Coiled coil</keyword>
<dbReference type="Proteomes" id="UP001220610">
    <property type="component" value="Chromosome"/>
</dbReference>
<sequence>MFGSNKQQPETARLTRELDSIETRLDSFLSTLTERADALLEGFVETAPGIMDNDNIHGQAYSRFLAATRGQISTLRQKVQDTRSRQIDPVYIQHQHSLPFGSPAATMLFEWQHRCAEKMHAWEAALMNKESKAIEKAEDKDYALLFKELLDRYNIEKEKVFCQQCGAKLEIDRLYYYSVYISCPFCSSQNIFNPGSSARQLEATARKLAEQRSKPLLEEQEACVEKERECYFQQHELQLQLIHEKNSGKIRETREAISRLEARRQEALQKAPLLLEQYYQMVFEEMSTLLPDLRQHHERFYQAIQASYLQHKRNYSTP</sequence>
<feature type="coiled-coil region" evidence="1">
    <location>
        <begin position="250"/>
        <end position="277"/>
    </location>
</feature>